<reference evidence="1" key="1">
    <citation type="submission" date="2021-07" db="EMBL/GenBank/DDBJ databases">
        <authorList>
            <person name="Stanton E."/>
        </authorList>
    </citation>
    <scope>NUCLEOTIDE SEQUENCE</scope>
    <source>
        <strain evidence="1">2021EL-01139</strain>
    </source>
</reference>
<dbReference type="EMBL" id="JAHWLI010000132">
    <property type="protein sequence ID" value="MBW3118965.1"/>
    <property type="molecule type" value="Genomic_DNA"/>
</dbReference>
<evidence type="ECO:0000313" key="2">
    <source>
        <dbReference type="Proteomes" id="UP001155882"/>
    </source>
</evidence>
<sequence length="102" mass="11832">MDDQYYTVEEYSKLLNLSKGTIYRKPSKYYMFKVGGSWRANKESLKKFEQAQFNDNNVYRLALVGSKRKTKCQYTKEAASIGSMYPPQLARELDALLAPQTK</sequence>
<proteinExistence type="predicted"/>
<dbReference type="Proteomes" id="UP001155882">
    <property type="component" value="Unassembled WGS sequence"/>
</dbReference>
<accession>A0AAE3CYZ8</accession>
<dbReference type="AlphaFoldDB" id="A0AAE3CYZ8"/>
<gene>
    <name evidence="1" type="ORF">KYI77_21255</name>
</gene>
<comment type="caution">
    <text evidence="1">The sequence shown here is derived from an EMBL/GenBank/DDBJ whole genome shotgun (WGS) entry which is preliminary data.</text>
</comment>
<name>A0AAE3CYZ8_PRORE</name>
<evidence type="ECO:0008006" key="3">
    <source>
        <dbReference type="Google" id="ProtNLM"/>
    </source>
</evidence>
<evidence type="ECO:0000313" key="1">
    <source>
        <dbReference type="EMBL" id="MBW3118965.1"/>
    </source>
</evidence>
<protein>
    <recommendedName>
        <fullName evidence="3">Helix-turn-helix domain-containing protein</fullName>
    </recommendedName>
</protein>
<dbReference type="RefSeq" id="WP_165568275.1">
    <property type="nucleotide sequence ID" value="NZ_JAAOIA010000004.1"/>
</dbReference>
<organism evidence="1 2">
    <name type="scientific">Providencia rettgeri</name>
    <dbReference type="NCBI Taxonomy" id="587"/>
    <lineage>
        <taxon>Bacteria</taxon>
        <taxon>Pseudomonadati</taxon>
        <taxon>Pseudomonadota</taxon>
        <taxon>Gammaproteobacteria</taxon>
        <taxon>Enterobacterales</taxon>
        <taxon>Morganellaceae</taxon>
        <taxon>Providencia</taxon>
    </lineage>
</organism>